<evidence type="ECO:0000313" key="2">
    <source>
        <dbReference type="EMBL" id="GGM65131.1"/>
    </source>
</evidence>
<organism evidence="2 3">
    <name type="scientific">Longimycelium tulufanense</name>
    <dbReference type="NCBI Taxonomy" id="907463"/>
    <lineage>
        <taxon>Bacteria</taxon>
        <taxon>Bacillati</taxon>
        <taxon>Actinomycetota</taxon>
        <taxon>Actinomycetes</taxon>
        <taxon>Pseudonocardiales</taxon>
        <taxon>Pseudonocardiaceae</taxon>
        <taxon>Longimycelium</taxon>
    </lineage>
</organism>
<comment type="caution">
    <text evidence="2">The sequence shown here is derived from an EMBL/GenBank/DDBJ whole genome shotgun (WGS) entry which is preliminary data.</text>
</comment>
<sequence length="63" mass="7179">MTFADRLRNAYDEGRRAAQNRQPGTNPYRPTGTTPRETERALAVAWRSGYQSVTKQFPIDYSG</sequence>
<protein>
    <submittedName>
        <fullName evidence="2">Uncharacterized protein</fullName>
    </submittedName>
</protein>
<feature type="compositionally biased region" description="Basic and acidic residues" evidence="1">
    <location>
        <begin position="1"/>
        <end position="16"/>
    </location>
</feature>
<name>A0A8J3CDY5_9PSEU</name>
<reference evidence="2" key="2">
    <citation type="submission" date="2020-09" db="EMBL/GenBank/DDBJ databases">
        <authorList>
            <person name="Sun Q."/>
            <person name="Zhou Y."/>
        </authorList>
    </citation>
    <scope>NUCLEOTIDE SEQUENCE</scope>
    <source>
        <strain evidence="2">CGMCC 4.5737</strain>
    </source>
</reference>
<dbReference type="AlphaFoldDB" id="A0A8J3CDY5"/>
<reference evidence="2" key="1">
    <citation type="journal article" date="2014" name="Int. J. Syst. Evol. Microbiol.">
        <title>Complete genome sequence of Corynebacterium casei LMG S-19264T (=DSM 44701T), isolated from a smear-ripened cheese.</title>
        <authorList>
            <consortium name="US DOE Joint Genome Institute (JGI-PGF)"/>
            <person name="Walter F."/>
            <person name="Albersmeier A."/>
            <person name="Kalinowski J."/>
            <person name="Ruckert C."/>
        </authorList>
    </citation>
    <scope>NUCLEOTIDE SEQUENCE</scope>
    <source>
        <strain evidence="2">CGMCC 4.5737</strain>
    </source>
</reference>
<dbReference type="RefSeq" id="WP_189059816.1">
    <property type="nucleotide sequence ID" value="NZ_BMMK01000019.1"/>
</dbReference>
<proteinExistence type="predicted"/>
<keyword evidence="3" id="KW-1185">Reference proteome</keyword>
<gene>
    <name evidence="2" type="ORF">GCM10012275_39600</name>
</gene>
<feature type="region of interest" description="Disordered" evidence="1">
    <location>
        <begin position="1"/>
        <end position="38"/>
    </location>
</feature>
<accession>A0A8J3CDY5</accession>
<dbReference type="Proteomes" id="UP000637578">
    <property type="component" value="Unassembled WGS sequence"/>
</dbReference>
<dbReference type="EMBL" id="BMMK01000019">
    <property type="protein sequence ID" value="GGM65131.1"/>
    <property type="molecule type" value="Genomic_DNA"/>
</dbReference>
<evidence type="ECO:0000313" key="3">
    <source>
        <dbReference type="Proteomes" id="UP000637578"/>
    </source>
</evidence>
<evidence type="ECO:0000256" key="1">
    <source>
        <dbReference type="SAM" id="MobiDB-lite"/>
    </source>
</evidence>